<dbReference type="RefSeq" id="XP_073107167.1">
    <property type="nucleotide sequence ID" value="XM_073251066.1"/>
</dbReference>
<gene>
    <name evidence="3" type="primary">LOC105047542</name>
</gene>
<reference evidence="3" key="1">
    <citation type="submission" date="2025-08" db="UniProtKB">
        <authorList>
            <consortium name="RefSeq"/>
        </authorList>
    </citation>
    <scope>IDENTIFICATION</scope>
</reference>
<protein>
    <submittedName>
        <fullName evidence="3">Uncharacterized protein LOC105047542</fullName>
    </submittedName>
</protein>
<sequence>MAKPRPKPREEAEEEEEGIVRCLKVGPSLNSINGSYNERFGENSEVCSMSEGFSISTTVTKKRGGEEGDAVEGETRRTREEKLPMRLQQKRFISDGIARNKERSIGITIGWRSGRASPLLVKRREGAVGQTYSAREGG</sequence>
<dbReference type="AlphaFoldDB" id="A0A6J0PQ14"/>
<dbReference type="RefSeq" id="XP_019709726.1">
    <property type="nucleotide sequence ID" value="XM_019854167.2"/>
</dbReference>
<organism evidence="2 3">
    <name type="scientific">Elaeis guineensis var. tenera</name>
    <name type="common">Oil palm</name>
    <dbReference type="NCBI Taxonomy" id="51953"/>
    <lineage>
        <taxon>Eukaryota</taxon>
        <taxon>Viridiplantae</taxon>
        <taxon>Streptophyta</taxon>
        <taxon>Embryophyta</taxon>
        <taxon>Tracheophyta</taxon>
        <taxon>Spermatophyta</taxon>
        <taxon>Magnoliopsida</taxon>
        <taxon>Liliopsida</taxon>
        <taxon>Arecaceae</taxon>
        <taxon>Arecoideae</taxon>
        <taxon>Cocoseae</taxon>
        <taxon>Elaeidinae</taxon>
        <taxon>Elaeis</taxon>
    </lineage>
</organism>
<keyword evidence="2" id="KW-1185">Reference proteome</keyword>
<proteinExistence type="predicted"/>
<dbReference type="Proteomes" id="UP000504607">
    <property type="component" value="Chromosome 1"/>
</dbReference>
<feature type="region of interest" description="Disordered" evidence="1">
    <location>
        <begin position="58"/>
        <end position="81"/>
    </location>
</feature>
<accession>A0A6J0PQ14</accession>
<evidence type="ECO:0000313" key="2">
    <source>
        <dbReference type="Proteomes" id="UP000504607"/>
    </source>
</evidence>
<evidence type="ECO:0000256" key="1">
    <source>
        <dbReference type="SAM" id="MobiDB-lite"/>
    </source>
</evidence>
<dbReference type="GeneID" id="105047542"/>
<evidence type="ECO:0000313" key="3">
    <source>
        <dbReference type="RefSeq" id="XP_019709726.1"/>
    </source>
</evidence>
<dbReference type="InParanoid" id="A0A6J0PQ14"/>
<dbReference type="OrthoDB" id="1922230at2759"/>
<name>A0A6J0PQ14_ELAGV</name>